<dbReference type="InterPro" id="IPR045622">
    <property type="entry name" value="DUF6441"/>
</dbReference>
<reference evidence="1 2" key="1">
    <citation type="submission" date="2022-06" db="EMBL/GenBank/DDBJ databases">
        <title>Roseomonas CN29.</title>
        <authorList>
            <person name="Cheng Y."/>
            <person name="He X."/>
        </authorList>
    </citation>
    <scope>NUCLEOTIDE SEQUENCE [LARGE SCALE GENOMIC DNA]</scope>
    <source>
        <strain evidence="1 2">CN29</strain>
    </source>
</reference>
<keyword evidence="2" id="KW-1185">Reference proteome</keyword>
<dbReference type="Pfam" id="PF20039">
    <property type="entry name" value="DUF6441"/>
    <property type="match status" value="1"/>
</dbReference>
<protein>
    <submittedName>
        <fullName evidence="1">DUF6441 family protein</fullName>
    </submittedName>
</protein>
<gene>
    <name evidence="1" type="ORF">NRP21_06975</name>
</gene>
<sequence length="227" mass="24614">MPAIRLTTSGVRIPDLLTKYREQANQVVQSAVEVGTAGMLQDFRSNLAAAFPRSKRAANLVTSRVFPEREVSINAAGSVVGRGGKGSAWPAPLKLFAEGGTIYPTKAGTALAVPTARVPMVSRRKMTPDEVSRSFGERLTLVPARGGVWGYLVLKKQTVGRSGQVRRATKRRAAQGRGAESIVMFVLIPRATIRKRLDFDTIAQKWANTMPQLLEQQAARITEGGRS</sequence>
<proteinExistence type="predicted"/>
<evidence type="ECO:0000313" key="1">
    <source>
        <dbReference type="EMBL" id="MCR0981788.1"/>
    </source>
</evidence>
<accession>A0ABT1X109</accession>
<organism evidence="1 2">
    <name type="scientific">Roseomonas populi</name>
    <dbReference type="NCBI Taxonomy" id="3121582"/>
    <lineage>
        <taxon>Bacteria</taxon>
        <taxon>Pseudomonadati</taxon>
        <taxon>Pseudomonadota</taxon>
        <taxon>Alphaproteobacteria</taxon>
        <taxon>Acetobacterales</taxon>
        <taxon>Roseomonadaceae</taxon>
        <taxon>Roseomonas</taxon>
    </lineage>
</organism>
<name>A0ABT1X109_9PROT</name>
<dbReference type="Proteomes" id="UP001524642">
    <property type="component" value="Unassembled WGS sequence"/>
</dbReference>
<comment type="caution">
    <text evidence="1">The sequence shown here is derived from an EMBL/GenBank/DDBJ whole genome shotgun (WGS) entry which is preliminary data.</text>
</comment>
<dbReference type="EMBL" id="JANJOU010000003">
    <property type="protein sequence ID" value="MCR0981788.1"/>
    <property type="molecule type" value="Genomic_DNA"/>
</dbReference>
<dbReference type="RefSeq" id="WP_257715450.1">
    <property type="nucleotide sequence ID" value="NZ_JANJOU010000003.1"/>
</dbReference>
<evidence type="ECO:0000313" key="2">
    <source>
        <dbReference type="Proteomes" id="UP001524642"/>
    </source>
</evidence>